<sequence length="231" mass="25810">MLRTCPVGSVAVLASSLLFAILAPSASAGEVSRFRNFQLGSDVSTIVKQTGANPVDVKIVHRRPALVQLLEWRPQSLSSSTQPEPAQDIAFTFYNGELFRIFVNYDRYETEGLTSKDMVDSFSVKFGEALKPTSVAKQAAATYGDQEEYLARWEDSDYRFELIRSSFGPTYKLTGVLKRLEEPARLAALEAAKLDDKEAPQREADQKIKDEATERAKLEKARLVNKPKFKP</sequence>
<evidence type="ECO:0000256" key="2">
    <source>
        <dbReference type="SAM" id="SignalP"/>
    </source>
</evidence>
<feature type="compositionally biased region" description="Basic and acidic residues" evidence="1">
    <location>
        <begin position="196"/>
        <end position="222"/>
    </location>
</feature>
<dbReference type="RefSeq" id="WP_194448111.1">
    <property type="nucleotide sequence ID" value="NZ_CP063849.1"/>
</dbReference>
<dbReference type="EMBL" id="CP063849">
    <property type="protein sequence ID" value="QOY86442.1"/>
    <property type="molecule type" value="Genomic_DNA"/>
</dbReference>
<reference evidence="3 4" key="1">
    <citation type="submission" date="2020-10" db="EMBL/GenBank/DDBJ databases">
        <title>Complete genome sequence of Paludibaculum fermentans P105T, a facultatively anaerobic acidobacterium capable of dissimilatory Fe(III) reduction.</title>
        <authorList>
            <person name="Dedysh S.N."/>
            <person name="Beletsky A.V."/>
            <person name="Kulichevskaya I.S."/>
            <person name="Mardanov A.V."/>
            <person name="Ravin N.V."/>
        </authorList>
    </citation>
    <scope>NUCLEOTIDE SEQUENCE [LARGE SCALE GENOMIC DNA]</scope>
    <source>
        <strain evidence="3 4">P105</strain>
    </source>
</reference>
<feature type="signal peptide" evidence="2">
    <location>
        <begin position="1"/>
        <end position="28"/>
    </location>
</feature>
<evidence type="ECO:0000313" key="3">
    <source>
        <dbReference type="EMBL" id="QOY86442.1"/>
    </source>
</evidence>
<dbReference type="AlphaFoldDB" id="A0A7S7NMN0"/>
<dbReference type="KEGG" id="pfer:IRI77_27095"/>
<accession>A0A7S7NMN0</accession>
<protein>
    <submittedName>
        <fullName evidence="3">Uncharacterized protein</fullName>
    </submittedName>
</protein>
<evidence type="ECO:0000256" key="1">
    <source>
        <dbReference type="SAM" id="MobiDB-lite"/>
    </source>
</evidence>
<organism evidence="3 4">
    <name type="scientific">Paludibaculum fermentans</name>
    <dbReference type="NCBI Taxonomy" id="1473598"/>
    <lineage>
        <taxon>Bacteria</taxon>
        <taxon>Pseudomonadati</taxon>
        <taxon>Acidobacteriota</taxon>
        <taxon>Terriglobia</taxon>
        <taxon>Bryobacterales</taxon>
        <taxon>Bryobacteraceae</taxon>
        <taxon>Paludibaculum</taxon>
    </lineage>
</organism>
<keyword evidence="2" id="KW-0732">Signal</keyword>
<keyword evidence="4" id="KW-1185">Reference proteome</keyword>
<name>A0A7S7NMN0_PALFE</name>
<dbReference type="Proteomes" id="UP000593892">
    <property type="component" value="Chromosome"/>
</dbReference>
<feature type="chain" id="PRO_5032407944" evidence="2">
    <location>
        <begin position="29"/>
        <end position="231"/>
    </location>
</feature>
<evidence type="ECO:0000313" key="4">
    <source>
        <dbReference type="Proteomes" id="UP000593892"/>
    </source>
</evidence>
<proteinExistence type="predicted"/>
<gene>
    <name evidence="3" type="ORF">IRI77_27095</name>
</gene>
<feature type="region of interest" description="Disordered" evidence="1">
    <location>
        <begin position="196"/>
        <end position="231"/>
    </location>
</feature>